<sequence>MVQAELHNDFITRCFLSNECRVTEFFSGYTVNFVKHVRSKSPDMLLADEELYAVQAWKNRSESSTRAVAHLELTVDELLEIHAQEQVIEEPESLDFVQSIDQITVESLTQGLSLIEKRLRILGNIDSNVELVFSTEQVELATTVLMTSFLALLLSMWLVLPSSIPPVGCTGSLSKHAKLHSSRKIRIDIKFLVKQEIGHKNISNANRDFWR</sequence>
<comment type="caution">
    <text evidence="1">The sequence shown here is derived from an EMBL/GenBank/DDBJ whole genome shotgun (WGS) entry which is preliminary data.</text>
</comment>
<accession>A0A8X6VEA9</accession>
<evidence type="ECO:0000313" key="1">
    <source>
        <dbReference type="EMBL" id="GFY04733.1"/>
    </source>
</evidence>
<gene>
    <name evidence="1" type="ORF">TNCV_419871</name>
</gene>
<keyword evidence="2" id="KW-1185">Reference proteome</keyword>
<organism evidence="1 2">
    <name type="scientific">Trichonephila clavipes</name>
    <name type="common">Golden silk orbweaver</name>
    <name type="synonym">Nephila clavipes</name>
    <dbReference type="NCBI Taxonomy" id="2585209"/>
    <lineage>
        <taxon>Eukaryota</taxon>
        <taxon>Metazoa</taxon>
        <taxon>Ecdysozoa</taxon>
        <taxon>Arthropoda</taxon>
        <taxon>Chelicerata</taxon>
        <taxon>Arachnida</taxon>
        <taxon>Araneae</taxon>
        <taxon>Araneomorphae</taxon>
        <taxon>Entelegynae</taxon>
        <taxon>Araneoidea</taxon>
        <taxon>Nephilidae</taxon>
        <taxon>Trichonephila</taxon>
    </lineage>
</organism>
<proteinExistence type="predicted"/>
<protein>
    <submittedName>
        <fullName evidence="1">Uncharacterized protein</fullName>
    </submittedName>
</protein>
<dbReference type="Proteomes" id="UP000887159">
    <property type="component" value="Unassembled WGS sequence"/>
</dbReference>
<evidence type="ECO:0000313" key="2">
    <source>
        <dbReference type="Proteomes" id="UP000887159"/>
    </source>
</evidence>
<name>A0A8X6VEA9_TRICX</name>
<reference evidence="1" key="1">
    <citation type="submission" date="2020-08" db="EMBL/GenBank/DDBJ databases">
        <title>Multicomponent nature underlies the extraordinary mechanical properties of spider dragline silk.</title>
        <authorList>
            <person name="Kono N."/>
            <person name="Nakamura H."/>
            <person name="Mori M."/>
            <person name="Yoshida Y."/>
            <person name="Ohtoshi R."/>
            <person name="Malay A.D."/>
            <person name="Moran D.A.P."/>
            <person name="Tomita M."/>
            <person name="Numata K."/>
            <person name="Arakawa K."/>
        </authorList>
    </citation>
    <scope>NUCLEOTIDE SEQUENCE</scope>
</reference>
<dbReference type="EMBL" id="BMAU01021245">
    <property type="protein sequence ID" value="GFY04733.1"/>
    <property type="molecule type" value="Genomic_DNA"/>
</dbReference>
<dbReference type="AlphaFoldDB" id="A0A8X6VEA9"/>